<dbReference type="InterPro" id="IPR007083">
    <property type="entry name" value="RNA_pol_Rpb1_4"/>
</dbReference>
<dbReference type="GO" id="GO:0000287">
    <property type="term" value="F:magnesium ion binding"/>
    <property type="evidence" value="ECO:0007669"/>
    <property type="project" value="UniProtKB-UniRule"/>
</dbReference>
<dbReference type="GO" id="GO:0008270">
    <property type="term" value="F:zinc ion binding"/>
    <property type="evidence" value="ECO:0007669"/>
    <property type="project" value="UniProtKB-UniRule"/>
</dbReference>
<dbReference type="Gene3D" id="2.40.40.20">
    <property type="match status" value="1"/>
</dbReference>
<evidence type="ECO:0000256" key="7">
    <source>
        <dbReference type="ARBA" id="ARBA00022833"/>
    </source>
</evidence>
<evidence type="ECO:0000256" key="11">
    <source>
        <dbReference type="HAMAP-Rule" id="MF_01322"/>
    </source>
</evidence>
<evidence type="ECO:0000256" key="4">
    <source>
        <dbReference type="ARBA" id="ARBA00022679"/>
    </source>
</evidence>
<dbReference type="Gene3D" id="4.10.860.120">
    <property type="entry name" value="RNA polymerase II, clamp domain"/>
    <property type="match status" value="1"/>
</dbReference>
<dbReference type="InterPro" id="IPR012754">
    <property type="entry name" value="DNA-dir_RpoC_beta_prime_bact"/>
</dbReference>
<dbReference type="EMBL" id="DTGT01000001">
    <property type="protein sequence ID" value="HGH59659.1"/>
    <property type="molecule type" value="Genomic_DNA"/>
</dbReference>
<feature type="binding site" evidence="11">
    <location>
        <position position="73"/>
    </location>
    <ligand>
        <name>Zn(2+)</name>
        <dbReference type="ChEBI" id="CHEBI:29105"/>
        <label>1</label>
    </ligand>
</feature>
<dbReference type="CDD" id="cd02655">
    <property type="entry name" value="RNAP_beta'_C"/>
    <property type="match status" value="1"/>
</dbReference>
<keyword evidence="9 11" id="KW-0804">Transcription</keyword>
<sequence>MEDVYYSFFEKPKDPLNFSAVKISLASPEKIRSWSHGEVKKPETINYRTFKPERDGLFCAKIFGPVKDYECNCGKYKRMKHRGTICEKCGVEVIQSKVRRERMGHIELATPVAHIWFLKSLPSRIGTLLDLTLKEVERVLYFESYLVLSAGQTDLEVGTLINEEKYRQTLEEYGPGSFEAGMGGEAVREMLERLNLVAESERLRSEMKESSSEAKRKKLAKRLRVIDSLKGIEPEALCNELQAIYQRTDPESEMAKFLEEIIQAAREIQVKWEENQDWEVRKQLAFIEINSIIERLERSRVISAEELAKFRQWQNPAWMILTTIPVIPPDLRPLVPLDGGRFATSDLNDLYRRVINRNNRLKRLKELNAPDIILRNEKRMLQEAVDVLFDNGRRGRVITGPNKRPLKSLSDMLKGKQGRFRQNLLGKRVDYSGRSVIVVGPDLRLHQCGLPKRMALELFKPFIYNKLEERGYVTTIKSAKKLVEKETPEVWDILEDVVKEYPVLLNRAPTLHRLGIQAFEPVLIEGKAIQLHPLVCTAFNADFDGDQMAVHIPLSVEAQVEARVLMMSTNNILSPAHGKPIIVPTQDIVLGLYYLTRESSEPDPEGGPKRFDISEVRVAYDAGTVDLHERIKVRDNGEMIETTVGRILLREIVPPEIPFSVINKVMKKKELANLIDEAYRRCGDKQTVILADRLKDLGYYYATKAGFSICVDDMVIPESKKEIIEKATKEVIEIQNQYKEGLITDGERYNKVIDIWARANEDISERMMSGLRFDTQVLKDGTVRKVESFNPIYMMADSGARGSTQQIRQLAGMRGLMAKPTGEIIETPIEANFREGLTVLQYFISTHGARKGLADTALKTANSGYLTRRLVDVAQDAIISEYDCGTLDGIEMANLEEGGEIIEHVADRILGRVALEDIEHPFTGEIIVKANEEITEEHKEKIQDAGISRVKIRSVLTCQSKRGVCSLCYGRDLAHGRMVNIGEAVGIIAAQSIGEPGTQLTMRTFHIGGTASLKRNIISARKRGRVSIERDKDRTKAIIVSEEFTLDESEVTRWLIEDGQTLRENSFLFEGPNHTLHEAERMGGKIEISLDRKSFTIVDEKGDRHKFTVPEGYRFIVRHGDRISPNSFIFETTQQQSRMHDAEKRGGILQLRPSRGGKVRFRLYERYPVMEYMNVKVQDGDVIQSEGQVLLEWLGSSSSQLFSRNEGRIRFTDLKTVVNREGELVVMNRNGSIAITDEKGRERERNKVIYGAKLRVADGELVNRETLLAEWDPYTIPIITEVSGRVKFGDVIEGLTMSEQLDEVTGLSRKVIVEYKERDTEIRPRVSIKDEHGRTIKIGDSEARYLLPVGANIMVKEGEQVHAGDVIAKIPRETTKTKDITGGLPRVAELFEARKPKEFAIISEIDGLVSFGKDTKGKRKVIVTPEVGEPKEYLIPKGKHISVHAGDWVQAGEPLMEGSTNPHDLLGIKGEKELAKYLVDEVQEVYRLQGVKINDKHIEVIVRQMLRRVRVKDVGDTDFLSGEQIERSVFEEENERVIKAGGTPAVGEPLLLGITKASLSTDSFISAASFQETTKVLTEASIAGKIDYLRGLKENVIMGRLIPAGTGLPRYKNLRLYYPGAEPEEQSDAEGAEVPQKAAL</sequence>
<accession>A0A7C4AQ49</accession>
<evidence type="ECO:0000256" key="1">
    <source>
        <dbReference type="ARBA" id="ARBA00007616"/>
    </source>
</evidence>
<comment type="function">
    <text evidence="11 12">DNA-dependent RNA polymerase catalyzes the transcription of DNA into RNA using the four ribonucleoside triphosphates as substrates.</text>
</comment>
<dbReference type="PANTHER" id="PTHR19376">
    <property type="entry name" value="DNA-DIRECTED RNA POLYMERASE"/>
    <property type="match status" value="1"/>
</dbReference>
<dbReference type="Pfam" id="PF00623">
    <property type="entry name" value="RNA_pol_Rpb1_2"/>
    <property type="match status" value="2"/>
</dbReference>
<dbReference type="SUPFAM" id="SSF64484">
    <property type="entry name" value="beta and beta-prime subunits of DNA dependent RNA-polymerase"/>
    <property type="match status" value="1"/>
</dbReference>
<evidence type="ECO:0000256" key="12">
    <source>
        <dbReference type="RuleBase" id="RU004279"/>
    </source>
</evidence>
<evidence type="ECO:0000256" key="8">
    <source>
        <dbReference type="ARBA" id="ARBA00022842"/>
    </source>
</evidence>
<evidence type="ECO:0000256" key="2">
    <source>
        <dbReference type="ARBA" id="ARBA00009839"/>
    </source>
</evidence>
<dbReference type="Pfam" id="PF05000">
    <property type="entry name" value="RNA_pol_Rpb1_4"/>
    <property type="match status" value="1"/>
</dbReference>
<feature type="binding site" evidence="11">
    <location>
        <position position="542"/>
    </location>
    <ligand>
        <name>Mg(2+)</name>
        <dbReference type="ChEBI" id="CHEBI:18420"/>
    </ligand>
</feature>
<dbReference type="InterPro" id="IPR006592">
    <property type="entry name" value="RNA_pol_N"/>
</dbReference>
<comment type="subunit">
    <text evidence="11">The RNAP catalytic core consists of 2 alpha, 1 beta, 1 beta' and 1 omega subunit. When a sigma factor is associated with the core the holoenzyme is formed, which can initiate transcription.</text>
</comment>
<feature type="binding site" evidence="11">
    <location>
        <position position="86"/>
    </location>
    <ligand>
        <name>Zn(2+)</name>
        <dbReference type="ChEBI" id="CHEBI:29105"/>
        <label>1</label>
    </ligand>
</feature>
<feature type="binding site" evidence="11">
    <location>
        <position position="71"/>
    </location>
    <ligand>
        <name>Zn(2+)</name>
        <dbReference type="ChEBI" id="CHEBI:29105"/>
        <label>1</label>
    </ligand>
</feature>
<feature type="binding site" evidence="11">
    <location>
        <position position="884"/>
    </location>
    <ligand>
        <name>Zn(2+)</name>
        <dbReference type="ChEBI" id="CHEBI:29105"/>
        <label>2</label>
    </ligand>
</feature>
<dbReference type="HAMAP" id="MF_01322">
    <property type="entry name" value="RNApol_bact_RpoC"/>
    <property type="match status" value="1"/>
</dbReference>
<dbReference type="InterPro" id="IPR007066">
    <property type="entry name" value="RNA_pol_Rpb1_3"/>
</dbReference>
<dbReference type="CDD" id="cd01609">
    <property type="entry name" value="RNAP_beta'_N"/>
    <property type="match status" value="1"/>
</dbReference>
<feature type="binding site" evidence="11">
    <location>
        <position position="544"/>
    </location>
    <ligand>
        <name>Mg(2+)</name>
        <dbReference type="ChEBI" id="CHEBI:18420"/>
    </ligand>
</feature>
<name>A0A7C4AQ49_9BACT</name>
<feature type="domain" description="RNA polymerase N-terminal" evidence="13">
    <location>
        <begin position="317"/>
        <end position="596"/>
    </location>
</feature>
<feature type="binding site" evidence="11">
    <location>
        <position position="546"/>
    </location>
    <ligand>
        <name>Mg(2+)</name>
        <dbReference type="ChEBI" id="CHEBI:18420"/>
    </ligand>
</feature>
<keyword evidence="3 11" id="KW-0240">DNA-directed RNA polymerase</keyword>
<protein>
    <recommendedName>
        <fullName evidence="11">DNA-directed RNA polymerase subunit beta'</fullName>
        <shortName evidence="11">RNAP subunit beta'</shortName>
        <ecNumber evidence="11">2.7.7.6</ecNumber>
    </recommendedName>
    <alternativeName>
        <fullName evidence="11">RNA polymerase subunit beta'</fullName>
    </alternativeName>
    <alternativeName>
        <fullName evidence="11">Transcriptase subunit beta'</fullName>
    </alternativeName>
</protein>
<evidence type="ECO:0000256" key="6">
    <source>
        <dbReference type="ARBA" id="ARBA00022723"/>
    </source>
</evidence>
<feature type="binding site" evidence="11">
    <location>
        <position position="968"/>
    </location>
    <ligand>
        <name>Zn(2+)</name>
        <dbReference type="ChEBI" id="CHEBI:29105"/>
        <label>2</label>
    </ligand>
</feature>
<dbReference type="SMART" id="SM00663">
    <property type="entry name" value="RPOLA_N"/>
    <property type="match status" value="1"/>
</dbReference>
<keyword evidence="5 11" id="KW-0548">Nucleotidyltransferase</keyword>
<comment type="similarity">
    <text evidence="1">In the N-terminal section; belongs to the RNA polymerase beta chain family.</text>
</comment>
<dbReference type="EC" id="2.7.7.6" evidence="11"/>
<evidence type="ECO:0000259" key="13">
    <source>
        <dbReference type="SMART" id="SM00663"/>
    </source>
</evidence>
<dbReference type="GO" id="GO:0000428">
    <property type="term" value="C:DNA-directed RNA polymerase complex"/>
    <property type="evidence" value="ECO:0007669"/>
    <property type="project" value="UniProtKB-KW"/>
</dbReference>
<comment type="similarity">
    <text evidence="11 12">Belongs to the RNA polymerase beta' chain family.</text>
</comment>
<feature type="binding site" evidence="11">
    <location>
        <position position="965"/>
    </location>
    <ligand>
        <name>Zn(2+)</name>
        <dbReference type="ChEBI" id="CHEBI:29105"/>
        <label>2</label>
    </ligand>
</feature>
<dbReference type="InterPro" id="IPR000722">
    <property type="entry name" value="RNA_pol_asu"/>
</dbReference>
<dbReference type="GO" id="GO:0003899">
    <property type="term" value="F:DNA-directed RNA polymerase activity"/>
    <property type="evidence" value="ECO:0007669"/>
    <property type="project" value="UniProtKB-UniRule"/>
</dbReference>
<proteinExistence type="inferred from homology"/>
<dbReference type="InterPro" id="IPR038120">
    <property type="entry name" value="Rpb1_funnel_sf"/>
</dbReference>
<feature type="binding site" evidence="11">
    <location>
        <position position="89"/>
    </location>
    <ligand>
        <name>Zn(2+)</name>
        <dbReference type="ChEBI" id="CHEBI:29105"/>
        <label>1</label>
    </ligand>
</feature>
<dbReference type="Gene3D" id="1.10.274.100">
    <property type="entry name" value="RNA polymerase Rpb1, domain 3"/>
    <property type="match status" value="2"/>
</dbReference>
<keyword evidence="7 11" id="KW-0862">Zinc</keyword>
<dbReference type="Gene3D" id="1.10.132.30">
    <property type="match status" value="1"/>
</dbReference>
<feature type="binding site" evidence="11">
    <location>
        <position position="958"/>
    </location>
    <ligand>
        <name>Zn(2+)</name>
        <dbReference type="ChEBI" id="CHEBI:29105"/>
        <label>2</label>
    </ligand>
</feature>
<reference evidence="14" key="1">
    <citation type="journal article" date="2020" name="mSystems">
        <title>Genome- and Community-Level Interaction Insights into Carbon Utilization and Element Cycling Functions of Hydrothermarchaeota in Hydrothermal Sediment.</title>
        <authorList>
            <person name="Zhou Z."/>
            <person name="Liu Y."/>
            <person name="Xu W."/>
            <person name="Pan J."/>
            <person name="Luo Z.H."/>
            <person name="Li M."/>
        </authorList>
    </citation>
    <scope>NUCLEOTIDE SEQUENCE [LARGE SCALE GENOMIC DNA]</scope>
    <source>
        <strain evidence="14">SpSt-769</strain>
    </source>
</reference>
<comment type="cofactor">
    <cofactor evidence="11">
        <name>Mg(2+)</name>
        <dbReference type="ChEBI" id="CHEBI:18420"/>
    </cofactor>
    <text evidence="11">Binds 1 Mg(2+) ion per subunit.</text>
</comment>
<organism evidence="14">
    <name type="scientific">Desulfomonile tiedjei</name>
    <dbReference type="NCBI Taxonomy" id="2358"/>
    <lineage>
        <taxon>Bacteria</taxon>
        <taxon>Pseudomonadati</taxon>
        <taxon>Thermodesulfobacteriota</taxon>
        <taxon>Desulfomonilia</taxon>
        <taxon>Desulfomonilales</taxon>
        <taxon>Desulfomonilaceae</taxon>
        <taxon>Desulfomonile</taxon>
    </lineage>
</organism>
<dbReference type="Gene3D" id="1.10.40.90">
    <property type="match status" value="1"/>
</dbReference>
<evidence type="ECO:0000256" key="10">
    <source>
        <dbReference type="ARBA" id="ARBA00048552"/>
    </source>
</evidence>
<keyword evidence="4 11" id="KW-0808">Transferase</keyword>
<evidence type="ECO:0000256" key="5">
    <source>
        <dbReference type="ARBA" id="ARBA00022695"/>
    </source>
</evidence>
<dbReference type="NCBIfam" id="TIGR02386">
    <property type="entry name" value="rpoC_TIGR"/>
    <property type="match status" value="1"/>
</dbReference>
<dbReference type="Pfam" id="PF04983">
    <property type="entry name" value="RNA_pol_Rpb1_3"/>
    <property type="match status" value="1"/>
</dbReference>
<keyword evidence="6 11" id="KW-0479">Metal-binding</keyword>
<dbReference type="GO" id="GO:0006351">
    <property type="term" value="P:DNA-templated transcription"/>
    <property type="evidence" value="ECO:0007669"/>
    <property type="project" value="UniProtKB-UniRule"/>
</dbReference>
<dbReference type="GO" id="GO:0003677">
    <property type="term" value="F:DNA binding"/>
    <property type="evidence" value="ECO:0007669"/>
    <property type="project" value="UniProtKB-UniRule"/>
</dbReference>
<gene>
    <name evidence="11 14" type="primary">rpoC</name>
    <name evidence="14" type="ORF">ENV54_00005</name>
</gene>
<comment type="catalytic activity">
    <reaction evidence="10 11 12">
        <text>RNA(n) + a ribonucleoside 5'-triphosphate = RNA(n+1) + diphosphate</text>
        <dbReference type="Rhea" id="RHEA:21248"/>
        <dbReference type="Rhea" id="RHEA-COMP:14527"/>
        <dbReference type="Rhea" id="RHEA-COMP:17342"/>
        <dbReference type="ChEBI" id="CHEBI:33019"/>
        <dbReference type="ChEBI" id="CHEBI:61557"/>
        <dbReference type="ChEBI" id="CHEBI:140395"/>
        <dbReference type="EC" id="2.7.7.6"/>
    </reaction>
</comment>
<comment type="similarity">
    <text evidence="2">In the C-terminal section; belongs to the RNA polymerase beta' chain family.</text>
</comment>
<evidence type="ECO:0000256" key="9">
    <source>
        <dbReference type="ARBA" id="ARBA00023163"/>
    </source>
</evidence>
<dbReference type="InterPro" id="IPR042102">
    <property type="entry name" value="RNA_pol_Rpb1_3_sf"/>
</dbReference>
<comment type="caution">
    <text evidence="14">The sequence shown here is derived from an EMBL/GenBank/DDBJ whole genome shotgun (WGS) entry which is preliminary data.</text>
</comment>
<dbReference type="InterPro" id="IPR007081">
    <property type="entry name" value="RNA_pol_Rpb1_5"/>
</dbReference>
<dbReference type="InterPro" id="IPR045867">
    <property type="entry name" value="DNA-dir_RpoC_beta_prime"/>
</dbReference>
<dbReference type="FunFam" id="1.10.132.30:FF:000003">
    <property type="entry name" value="DNA-directed RNA polymerase subunit beta"/>
    <property type="match status" value="1"/>
</dbReference>
<dbReference type="InterPro" id="IPR007080">
    <property type="entry name" value="RNA_pol_Rpb1_1"/>
</dbReference>
<keyword evidence="8 11" id="KW-0460">Magnesium</keyword>
<evidence type="ECO:0000256" key="3">
    <source>
        <dbReference type="ARBA" id="ARBA00022478"/>
    </source>
</evidence>
<dbReference type="Gene3D" id="1.10.150.390">
    <property type="match status" value="1"/>
</dbReference>
<dbReference type="PANTHER" id="PTHR19376:SF54">
    <property type="entry name" value="DNA-DIRECTED RNA POLYMERASE SUBUNIT BETA"/>
    <property type="match status" value="1"/>
</dbReference>
<dbReference type="InterPro" id="IPR044893">
    <property type="entry name" value="RNA_pol_Rpb1_clamp_domain"/>
</dbReference>
<comment type="cofactor">
    <cofactor evidence="11">
        <name>Zn(2+)</name>
        <dbReference type="ChEBI" id="CHEBI:29105"/>
    </cofactor>
    <text evidence="11">Binds 2 Zn(2+) ions per subunit.</text>
</comment>
<evidence type="ECO:0000313" key="14">
    <source>
        <dbReference type="EMBL" id="HGH59659.1"/>
    </source>
</evidence>
<dbReference type="Gene3D" id="2.40.50.100">
    <property type="match status" value="3"/>
</dbReference>
<dbReference type="Pfam" id="PF04997">
    <property type="entry name" value="RNA_pol_Rpb1_1"/>
    <property type="match status" value="1"/>
</dbReference>
<dbReference type="Pfam" id="PF04998">
    <property type="entry name" value="RNA_pol_Rpb1_5"/>
    <property type="match status" value="2"/>
</dbReference>
<dbReference type="FunFam" id="1.10.150.390:FF:000002">
    <property type="entry name" value="DNA-directed RNA polymerase subunit beta"/>
    <property type="match status" value="1"/>
</dbReference>
<dbReference type="Gene3D" id="1.10.1790.20">
    <property type="match status" value="1"/>
</dbReference>